<organism evidence="1 2">
    <name type="scientific">Mediterraneibacter gnavus</name>
    <name type="common">Ruminococcus gnavus</name>
    <dbReference type="NCBI Taxonomy" id="33038"/>
    <lineage>
        <taxon>Bacteria</taxon>
        <taxon>Bacillati</taxon>
        <taxon>Bacillota</taxon>
        <taxon>Clostridia</taxon>
        <taxon>Lachnospirales</taxon>
        <taxon>Lachnospiraceae</taxon>
        <taxon>Mediterraneibacter</taxon>
    </lineage>
</organism>
<name>A0AAJ1EVZ4_MEDGN</name>
<protein>
    <submittedName>
        <fullName evidence="1">Uncharacterized protein</fullName>
    </submittedName>
</protein>
<reference evidence="1" key="1">
    <citation type="submission" date="2021-10" db="EMBL/GenBank/DDBJ databases">
        <title>Collection of gut derived symbiotic bacterial strains cultured from healthy donors.</title>
        <authorList>
            <person name="Lin H."/>
            <person name="Littmann E."/>
            <person name="Claire K."/>
            <person name="Pamer E."/>
        </authorList>
    </citation>
    <scope>NUCLEOTIDE SEQUENCE</scope>
    <source>
        <strain evidence="1">MSK.23.18</strain>
    </source>
</reference>
<evidence type="ECO:0000313" key="2">
    <source>
        <dbReference type="Proteomes" id="UP001297370"/>
    </source>
</evidence>
<sequence length="65" mass="7554">MIMEINLDISTIMEIYDTMQFGKGVVSPLNYKEAIVEIVGKIHGERILKRIYKFVLYLYTHETGS</sequence>
<dbReference type="Proteomes" id="UP001297370">
    <property type="component" value="Unassembled WGS sequence"/>
</dbReference>
<comment type="caution">
    <text evidence="1">The sequence shown here is derived from an EMBL/GenBank/DDBJ whole genome shotgun (WGS) entry which is preliminary data.</text>
</comment>
<gene>
    <name evidence="1" type="ORF">LIQ08_15025</name>
</gene>
<dbReference type="EMBL" id="JAJBOM010000026">
    <property type="protein sequence ID" value="MCB5620452.1"/>
    <property type="molecule type" value="Genomic_DNA"/>
</dbReference>
<proteinExistence type="predicted"/>
<dbReference type="RefSeq" id="WP_173867572.1">
    <property type="nucleotide sequence ID" value="NZ_JAAIQY010000023.1"/>
</dbReference>
<evidence type="ECO:0000313" key="1">
    <source>
        <dbReference type="EMBL" id="MCB5620452.1"/>
    </source>
</evidence>
<dbReference type="AlphaFoldDB" id="A0AAJ1EVZ4"/>
<accession>A0AAJ1EVZ4</accession>